<evidence type="ECO:0000256" key="2">
    <source>
        <dbReference type="ARBA" id="ARBA00007664"/>
    </source>
</evidence>
<keyword evidence="6" id="KW-1015">Disulfide bond</keyword>
<dbReference type="GO" id="GO:0004252">
    <property type="term" value="F:serine-type endopeptidase activity"/>
    <property type="evidence" value="ECO:0007669"/>
    <property type="project" value="InterPro"/>
</dbReference>
<organism evidence="10 11">
    <name type="scientific">Phytophthora megakarya</name>
    <dbReference type="NCBI Taxonomy" id="4795"/>
    <lineage>
        <taxon>Eukaryota</taxon>
        <taxon>Sar</taxon>
        <taxon>Stramenopiles</taxon>
        <taxon>Oomycota</taxon>
        <taxon>Peronosporomycetes</taxon>
        <taxon>Peronosporales</taxon>
        <taxon>Peronosporaceae</taxon>
        <taxon>Phytophthora</taxon>
    </lineage>
</organism>
<evidence type="ECO:0000256" key="1">
    <source>
        <dbReference type="ARBA" id="ARBA00004613"/>
    </source>
</evidence>
<accession>A0A225V9L9</accession>
<keyword evidence="5" id="KW-0843">Virulence</keyword>
<evidence type="ECO:0000256" key="3">
    <source>
        <dbReference type="ARBA" id="ARBA00022525"/>
    </source>
</evidence>
<dbReference type="SUPFAM" id="SSF50494">
    <property type="entry name" value="Trypsin-like serine proteases"/>
    <property type="match status" value="1"/>
</dbReference>
<dbReference type="PROSITE" id="PS50240">
    <property type="entry name" value="TRYPSIN_DOM"/>
    <property type="match status" value="1"/>
</dbReference>
<evidence type="ECO:0000256" key="4">
    <source>
        <dbReference type="ARBA" id="ARBA00022729"/>
    </source>
</evidence>
<evidence type="ECO:0000313" key="11">
    <source>
        <dbReference type="Proteomes" id="UP000198211"/>
    </source>
</evidence>
<sequence length="283" mass="29876">MKFISSATVSAVVLLAVIALPIGAENLNSLSNGHPFVDMGFKKTSERRLIVGGEVVPNGAKPWATALRTSLDGDISCSGSLISPTHVLTGAHCLATEIRWATIGTGSLNSTKEGEHIRVVSIMPHPAYTQGAFLSSDLMVVELEKNSTFTPIKLAAADDSDIKPGEWATAMGWGAISDNQTVSHDLRRVNMQLISDEECLKVMEIDDTMVCAGGIKDKGDCYGDSGGPLIVESPGSEDVLIGVVSWTGGPSDAGCAKGYPSAFMRVSKARTWIESMARGACFK</sequence>
<feature type="chain" id="PRO_5013211571" evidence="8">
    <location>
        <begin position="25"/>
        <end position="283"/>
    </location>
</feature>
<evidence type="ECO:0000256" key="8">
    <source>
        <dbReference type="SAM" id="SignalP"/>
    </source>
</evidence>
<dbReference type="Pfam" id="PF00089">
    <property type="entry name" value="Trypsin"/>
    <property type="match status" value="1"/>
</dbReference>
<dbReference type="PRINTS" id="PR00722">
    <property type="entry name" value="CHYMOTRYPSIN"/>
</dbReference>
<dbReference type="InterPro" id="IPR001314">
    <property type="entry name" value="Peptidase_S1A"/>
</dbReference>
<dbReference type="PANTHER" id="PTHR24276:SF98">
    <property type="entry name" value="FI18310P1-RELATED"/>
    <property type="match status" value="1"/>
</dbReference>
<proteinExistence type="inferred from homology"/>
<dbReference type="SMART" id="SM00020">
    <property type="entry name" value="Tryp_SPc"/>
    <property type="match status" value="1"/>
</dbReference>
<dbReference type="InterPro" id="IPR043504">
    <property type="entry name" value="Peptidase_S1_PA_chymotrypsin"/>
</dbReference>
<dbReference type="STRING" id="4795.A0A225V9L9"/>
<keyword evidence="11" id="KW-1185">Reference proteome</keyword>
<feature type="domain" description="Peptidase S1" evidence="9">
    <location>
        <begin position="50"/>
        <end position="278"/>
    </location>
</feature>
<dbReference type="GO" id="GO:0006508">
    <property type="term" value="P:proteolysis"/>
    <property type="evidence" value="ECO:0007669"/>
    <property type="project" value="UniProtKB-KW"/>
</dbReference>
<gene>
    <name evidence="10" type="ORF">PHMEG_00027124</name>
</gene>
<protein>
    <submittedName>
        <fullName evidence="10">Serine protease</fullName>
    </submittedName>
</protein>
<evidence type="ECO:0000256" key="6">
    <source>
        <dbReference type="ARBA" id="ARBA00023157"/>
    </source>
</evidence>
<dbReference type="OrthoDB" id="6352591at2759"/>
<evidence type="ECO:0000313" key="10">
    <source>
        <dbReference type="EMBL" id="OWZ01477.1"/>
    </source>
</evidence>
<dbReference type="EMBL" id="NBNE01006818">
    <property type="protein sequence ID" value="OWZ01477.1"/>
    <property type="molecule type" value="Genomic_DNA"/>
</dbReference>
<comment type="caution">
    <text evidence="10">The sequence shown here is derived from an EMBL/GenBank/DDBJ whole genome shotgun (WGS) entry which is preliminary data.</text>
</comment>
<reference evidence="11" key="1">
    <citation type="submission" date="2017-03" db="EMBL/GenBank/DDBJ databases">
        <title>Phytopthora megakarya and P. palmivora, two closely related causual agents of cacao black pod achieved similar genome size and gene model numbers by different mechanisms.</title>
        <authorList>
            <person name="Ali S."/>
            <person name="Shao J."/>
            <person name="Larry D.J."/>
            <person name="Kronmiller B."/>
            <person name="Shen D."/>
            <person name="Strem M.D."/>
            <person name="Melnick R.L."/>
            <person name="Guiltinan M.J."/>
            <person name="Tyler B.M."/>
            <person name="Meinhardt L.W."/>
            <person name="Bailey B.A."/>
        </authorList>
    </citation>
    <scope>NUCLEOTIDE SEQUENCE [LARGE SCALE GENOMIC DNA]</scope>
    <source>
        <strain evidence="11">zdho120</strain>
    </source>
</reference>
<dbReference type="Gene3D" id="2.40.10.10">
    <property type="entry name" value="Trypsin-like serine proteases"/>
    <property type="match status" value="1"/>
</dbReference>
<dbReference type="Proteomes" id="UP000198211">
    <property type="component" value="Unassembled WGS sequence"/>
</dbReference>
<keyword evidence="7" id="KW-0325">Glycoprotein</keyword>
<keyword evidence="10" id="KW-0645">Protease</keyword>
<dbReference type="FunFam" id="2.40.10.10:FF:000156">
    <property type="entry name" value="MIP06385p"/>
    <property type="match status" value="1"/>
</dbReference>
<keyword evidence="10" id="KW-0378">Hydrolase</keyword>
<evidence type="ECO:0000256" key="7">
    <source>
        <dbReference type="ARBA" id="ARBA00023180"/>
    </source>
</evidence>
<dbReference type="InterPro" id="IPR001254">
    <property type="entry name" value="Trypsin_dom"/>
</dbReference>
<evidence type="ECO:0000256" key="5">
    <source>
        <dbReference type="ARBA" id="ARBA00023026"/>
    </source>
</evidence>
<dbReference type="AlphaFoldDB" id="A0A225V9L9"/>
<comment type="similarity">
    <text evidence="2">Belongs to the peptidase S1 family.</text>
</comment>
<evidence type="ECO:0000259" key="9">
    <source>
        <dbReference type="PROSITE" id="PS50240"/>
    </source>
</evidence>
<dbReference type="InterPro" id="IPR050430">
    <property type="entry name" value="Peptidase_S1"/>
</dbReference>
<name>A0A225V9L9_9STRA</name>
<comment type="subcellular location">
    <subcellularLocation>
        <location evidence="1">Secreted</location>
    </subcellularLocation>
</comment>
<feature type="signal peptide" evidence="8">
    <location>
        <begin position="1"/>
        <end position="24"/>
    </location>
</feature>
<dbReference type="CDD" id="cd00190">
    <property type="entry name" value="Tryp_SPc"/>
    <property type="match status" value="1"/>
</dbReference>
<keyword evidence="4 8" id="KW-0732">Signal</keyword>
<dbReference type="GO" id="GO:0005576">
    <property type="term" value="C:extracellular region"/>
    <property type="evidence" value="ECO:0007669"/>
    <property type="project" value="UniProtKB-SubCell"/>
</dbReference>
<keyword evidence="3" id="KW-0964">Secreted</keyword>
<dbReference type="InterPro" id="IPR009003">
    <property type="entry name" value="Peptidase_S1_PA"/>
</dbReference>
<dbReference type="PANTHER" id="PTHR24276">
    <property type="entry name" value="POLYSERASE-RELATED"/>
    <property type="match status" value="1"/>
</dbReference>